<feature type="domain" description="Limiting CO2-inducible protein B/C beta carbonyic anhydrase" evidence="1">
    <location>
        <begin position="1"/>
        <end position="34"/>
    </location>
</feature>
<organism evidence="2 3">
    <name type="scientific">Rotaria sordida</name>
    <dbReference type="NCBI Taxonomy" id="392033"/>
    <lineage>
        <taxon>Eukaryota</taxon>
        <taxon>Metazoa</taxon>
        <taxon>Spiralia</taxon>
        <taxon>Gnathifera</taxon>
        <taxon>Rotifera</taxon>
        <taxon>Eurotatoria</taxon>
        <taxon>Bdelloidea</taxon>
        <taxon>Philodinida</taxon>
        <taxon>Philodinidae</taxon>
        <taxon>Rotaria</taxon>
    </lineage>
</organism>
<evidence type="ECO:0000313" key="2">
    <source>
        <dbReference type="EMBL" id="CAF4120736.1"/>
    </source>
</evidence>
<dbReference type="AlphaFoldDB" id="A0A819WBQ9"/>
<evidence type="ECO:0000313" key="3">
    <source>
        <dbReference type="Proteomes" id="UP000663823"/>
    </source>
</evidence>
<dbReference type="Pfam" id="PF18599">
    <property type="entry name" value="LCIB_C_CA"/>
    <property type="match status" value="1"/>
</dbReference>
<sequence length="50" mass="5259">MWGQAFICGSLGGMLFCGKTGFSAAHHHAPDNACSKGLVISSRHKPTQTN</sequence>
<protein>
    <recommendedName>
        <fullName evidence="1">Limiting CO2-inducible protein B/C beta carbonyic anhydrase domain-containing protein</fullName>
    </recommendedName>
</protein>
<dbReference type="EMBL" id="CAJOAX010012883">
    <property type="protein sequence ID" value="CAF4120736.1"/>
    <property type="molecule type" value="Genomic_DNA"/>
</dbReference>
<comment type="caution">
    <text evidence="2">The sequence shown here is derived from an EMBL/GenBank/DDBJ whole genome shotgun (WGS) entry which is preliminary data.</text>
</comment>
<dbReference type="Proteomes" id="UP000663823">
    <property type="component" value="Unassembled WGS sequence"/>
</dbReference>
<reference evidence="2" key="1">
    <citation type="submission" date="2021-02" db="EMBL/GenBank/DDBJ databases">
        <authorList>
            <person name="Nowell W R."/>
        </authorList>
    </citation>
    <scope>NUCLEOTIDE SEQUENCE</scope>
</reference>
<name>A0A819WBQ9_9BILA</name>
<gene>
    <name evidence="2" type="ORF">OTI717_LOCUS34872</name>
</gene>
<dbReference type="InterPro" id="IPR040703">
    <property type="entry name" value="LCIB/C_CA"/>
</dbReference>
<accession>A0A819WBQ9</accession>
<feature type="non-terminal residue" evidence="2">
    <location>
        <position position="50"/>
    </location>
</feature>
<evidence type="ECO:0000259" key="1">
    <source>
        <dbReference type="Pfam" id="PF18599"/>
    </source>
</evidence>
<proteinExistence type="predicted"/>